<keyword evidence="2" id="KW-1185">Reference proteome</keyword>
<organism evidence="1 2">
    <name type="scientific">Riccia fluitans</name>
    <dbReference type="NCBI Taxonomy" id="41844"/>
    <lineage>
        <taxon>Eukaryota</taxon>
        <taxon>Viridiplantae</taxon>
        <taxon>Streptophyta</taxon>
        <taxon>Embryophyta</taxon>
        <taxon>Marchantiophyta</taxon>
        <taxon>Marchantiopsida</taxon>
        <taxon>Marchantiidae</taxon>
        <taxon>Marchantiales</taxon>
        <taxon>Ricciaceae</taxon>
        <taxon>Riccia</taxon>
    </lineage>
</organism>
<evidence type="ECO:0000313" key="1">
    <source>
        <dbReference type="EMBL" id="KAL2610134.1"/>
    </source>
</evidence>
<name>A0ABD1XMG1_9MARC</name>
<dbReference type="EMBL" id="JBHFFA010000008">
    <property type="protein sequence ID" value="KAL2610134.1"/>
    <property type="molecule type" value="Genomic_DNA"/>
</dbReference>
<gene>
    <name evidence="1" type="ORF">R1flu_028707</name>
</gene>
<dbReference type="AlphaFoldDB" id="A0ABD1XMG1"/>
<accession>A0ABD1XMG1</accession>
<reference evidence="1 2" key="1">
    <citation type="submission" date="2024-09" db="EMBL/GenBank/DDBJ databases">
        <title>Chromosome-scale assembly of Riccia fluitans.</title>
        <authorList>
            <person name="Paukszto L."/>
            <person name="Sawicki J."/>
            <person name="Karawczyk K."/>
            <person name="Piernik-Szablinska J."/>
            <person name="Szczecinska M."/>
            <person name="Mazdziarz M."/>
        </authorList>
    </citation>
    <scope>NUCLEOTIDE SEQUENCE [LARGE SCALE GENOMIC DNA]</scope>
    <source>
        <strain evidence="1">Rf_01</strain>
        <tissue evidence="1">Aerial parts of the thallus</tissue>
    </source>
</reference>
<sequence>MVKRVEEMQGTDARKPTTTVYDTSVGAQVKAEQGCIVRTPWSSKLVQHCFNEESYTAVVDFLASVLCISCRALPLSPCPTAALPARSPIRVLFL</sequence>
<protein>
    <submittedName>
        <fullName evidence="1">Uncharacterized protein</fullName>
    </submittedName>
</protein>
<dbReference type="Proteomes" id="UP001605036">
    <property type="component" value="Unassembled WGS sequence"/>
</dbReference>
<proteinExistence type="predicted"/>
<evidence type="ECO:0000313" key="2">
    <source>
        <dbReference type="Proteomes" id="UP001605036"/>
    </source>
</evidence>
<comment type="caution">
    <text evidence="1">The sequence shown here is derived from an EMBL/GenBank/DDBJ whole genome shotgun (WGS) entry which is preliminary data.</text>
</comment>